<sequence>MEPDFSLPLYSPSHPSPSYSQDPAYDETRLDLSPRHGARPLPTGLYTKACGSTTIVLFDQESNTQVPSYGKYGSVRGTLILEQDTSQICEVMAKLEGRLEMTTTESGAQTTKVLKNTYCLWSSSSSSSVCPGTLEIACDFPATFQYQDCDYPLPPSYIARFPGFPSLFAKCTYSLTITITKDRRLSILSKTKLIYVPIEYNPQTIPARGIPQTPCFLSSIKTMPEEWHQSSFVMKSRSNSDLAPHTMPVKVFGLSDAIPLHLQLSAPLSSLRELVLPSSPSSPGGSDRGPVRVYLTRMVSFEYRGKSTWRVHRIGEGSFRPLPPVVDFDCDCRLGPACDSCNSSVVILDWDGEVKCDSSVTVGGFQAAGLTVKDFITIEIVPPKAGASLLLSIQHAIPIRLVTETFAAPT</sequence>
<dbReference type="OrthoDB" id="3252135at2759"/>
<name>A0A8H7CH61_9AGAR</name>
<proteinExistence type="predicted"/>
<dbReference type="AlphaFoldDB" id="A0A8H7CH61"/>
<feature type="region of interest" description="Disordered" evidence="1">
    <location>
        <begin position="1"/>
        <end position="39"/>
    </location>
</feature>
<evidence type="ECO:0000313" key="2">
    <source>
        <dbReference type="EMBL" id="KAF7335817.1"/>
    </source>
</evidence>
<comment type="caution">
    <text evidence="2">The sequence shown here is derived from an EMBL/GenBank/DDBJ whole genome shotgun (WGS) entry which is preliminary data.</text>
</comment>
<protein>
    <submittedName>
        <fullName evidence="2">Uncharacterized protein</fullName>
    </submittedName>
</protein>
<accession>A0A8H7CH61</accession>
<feature type="compositionally biased region" description="Low complexity" evidence="1">
    <location>
        <begin position="1"/>
        <end position="20"/>
    </location>
</feature>
<evidence type="ECO:0000256" key="1">
    <source>
        <dbReference type="SAM" id="MobiDB-lite"/>
    </source>
</evidence>
<keyword evidence="3" id="KW-1185">Reference proteome</keyword>
<evidence type="ECO:0000313" key="3">
    <source>
        <dbReference type="Proteomes" id="UP000620124"/>
    </source>
</evidence>
<gene>
    <name evidence="2" type="ORF">MVEN_02237700</name>
</gene>
<dbReference type="EMBL" id="JACAZI010000024">
    <property type="protein sequence ID" value="KAF7335817.1"/>
    <property type="molecule type" value="Genomic_DNA"/>
</dbReference>
<reference evidence="2" key="1">
    <citation type="submission" date="2020-05" db="EMBL/GenBank/DDBJ databases">
        <title>Mycena genomes resolve the evolution of fungal bioluminescence.</title>
        <authorList>
            <person name="Tsai I.J."/>
        </authorList>
    </citation>
    <scope>NUCLEOTIDE SEQUENCE</scope>
    <source>
        <strain evidence="2">CCC161011</strain>
    </source>
</reference>
<organism evidence="2 3">
    <name type="scientific">Mycena venus</name>
    <dbReference type="NCBI Taxonomy" id="2733690"/>
    <lineage>
        <taxon>Eukaryota</taxon>
        <taxon>Fungi</taxon>
        <taxon>Dikarya</taxon>
        <taxon>Basidiomycota</taxon>
        <taxon>Agaricomycotina</taxon>
        <taxon>Agaricomycetes</taxon>
        <taxon>Agaricomycetidae</taxon>
        <taxon>Agaricales</taxon>
        <taxon>Marasmiineae</taxon>
        <taxon>Mycenaceae</taxon>
        <taxon>Mycena</taxon>
    </lineage>
</organism>
<dbReference type="Proteomes" id="UP000620124">
    <property type="component" value="Unassembled WGS sequence"/>
</dbReference>